<evidence type="ECO:0000256" key="4">
    <source>
        <dbReference type="RuleBase" id="RU003694"/>
    </source>
</evidence>
<feature type="region of interest" description="Disordered" evidence="5">
    <location>
        <begin position="852"/>
        <end position="881"/>
    </location>
</feature>
<keyword evidence="2" id="KW-0597">Phosphoprotein</keyword>
<reference evidence="7 8" key="1">
    <citation type="submission" date="2024-03" db="EMBL/GenBank/DDBJ databases">
        <title>Aureococcus anophagefferens CCMP1851 and Kratosvirus quantuckense: Draft genome of a second virus-susceptible host strain in the model system.</title>
        <authorList>
            <person name="Chase E."/>
            <person name="Truchon A.R."/>
            <person name="Schepens W."/>
            <person name="Wilhelm S.W."/>
        </authorList>
    </citation>
    <scope>NUCLEOTIDE SEQUENCE [LARGE SCALE GENOMIC DNA]</scope>
    <source>
        <strain evidence="7 8">CCMP1851</strain>
    </source>
</reference>
<keyword evidence="1" id="KW-0596">Phosphopantetheine</keyword>
<dbReference type="PANTHER" id="PTHR43775:SF37">
    <property type="entry name" value="SI:DKEY-61P9.11"/>
    <property type="match status" value="1"/>
</dbReference>
<dbReference type="Pfam" id="PF02801">
    <property type="entry name" value="Ketoacyl-synt_C"/>
    <property type="match status" value="3"/>
</dbReference>
<dbReference type="InterPro" id="IPR014031">
    <property type="entry name" value="Ketoacyl_synth_C"/>
</dbReference>
<dbReference type="Gene3D" id="3.50.50.60">
    <property type="entry name" value="FAD/NAD(P)-binding domain"/>
    <property type="match status" value="1"/>
</dbReference>
<comment type="similarity">
    <text evidence="4">Belongs to the thiolase-like superfamily. Beta-ketoacyl-ACP synthases family.</text>
</comment>
<dbReference type="PROSITE" id="PS00606">
    <property type="entry name" value="KS3_1"/>
    <property type="match status" value="1"/>
</dbReference>
<feature type="compositionally biased region" description="Basic residues" evidence="5">
    <location>
        <begin position="212"/>
        <end position="224"/>
    </location>
</feature>
<proteinExistence type="inferred from homology"/>
<evidence type="ECO:0000313" key="8">
    <source>
        <dbReference type="Proteomes" id="UP001363151"/>
    </source>
</evidence>
<dbReference type="EMBL" id="JBBJCI010000255">
    <property type="protein sequence ID" value="KAK7237085.1"/>
    <property type="molecule type" value="Genomic_DNA"/>
</dbReference>
<dbReference type="InterPro" id="IPR036188">
    <property type="entry name" value="FAD/NAD-bd_sf"/>
</dbReference>
<gene>
    <name evidence="7" type="ORF">SO694_00091056</name>
</gene>
<evidence type="ECO:0000256" key="3">
    <source>
        <dbReference type="ARBA" id="ARBA00022679"/>
    </source>
</evidence>
<feature type="domain" description="Ketosynthase family 3 (KS3)" evidence="6">
    <location>
        <begin position="907"/>
        <end position="1407"/>
    </location>
</feature>
<dbReference type="SMART" id="SM00825">
    <property type="entry name" value="PKS_KS"/>
    <property type="match status" value="1"/>
</dbReference>
<feature type="compositionally biased region" description="Basic residues" evidence="5">
    <location>
        <begin position="1244"/>
        <end position="1271"/>
    </location>
</feature>
<evidence type="ECO:0000256" key="2">
    <source>
        <dbReference type="ARBA" id="ARBA00022553"/>
    </source>
</evidence>
<evidence type="ECO:0000256" key="1">
    <source>
        <dbReference type="ARBA" id="ARBA00022450"/>
    </source>
</evidence>
<feature type="region of interest" description="Disordered" evidence="5">
    <location>
        <begin position="1244"/>
        <end position="1283"/>
    </location>
</feature>
<dbReference type="Gene3D" id="3.40.47.10">
    <property type="match status" value="3"/>
</dbReference>
<dbReference type="Pfam" id="PF00109">
    <property type="entry name" value="ketoacyl-synt"/>
    <property type="match status" value="1"/>
</dbReference>
<feature type="compositionally biased region" description="Low complexity" evidence="5">
    <location>
        <begin position="229"/>
        <end position="239"/>
    </location>
</feature>
<evidence type="ECO:0000313" key="7">
    <source>
        <dbReference type="EMBL" id="KAK7237085.1"/>
    </source>
</evidence>
<dbReference type="InterPro" id="IPR016039">
    <property type="entry name" value="Thiolase-like"/>
</dbReference>
<dbReference type="Proteomes" id="UP001363151">
    <property type="component" value="Unassembled WGS sequence"/>
</dbReference>
<sequence>MSAASAARGDVGRGAGVYVGVSGAEFEGSSGVYGAAGAAPAVAAGRVAFAFDLAPRRPLRPPRESGFVRAEGFGAVAVAAAGRGVDFCRTAHGGRAASLTAPRRSQVALLRGRARRWTALEAHGTGTPLGDPIEVAAACAVIDRRARSDADELGRVPVTASKAAVGHLEARRAAGLAAALADGAGANAALARLNGRRQRARFGFGDDRARVRRRAGRRGPRGPRRGVDAARGAALAARPDGGGARGPRARAAAASFSALVVGVLRDDAAVLRALPRVEVVRDARDLRESTKNVVVGVGDAGAGGGALVARPSVGPAGVRYAAAIRGRAPGVEAAADADDLAARVQSALARLRRPRAPRARALRWTRARAAFAVVVGSGVSGLAFARALHHYAAVVVLEREAHVGGVWRSQANETSRVNTSEAAYRCHDAGAGDDADHTPACDILANLRRVAATYGTFLFRSPAVACRSAAGDHAVLVGPSRRVVAAALVCVCANRRLGRLRRLAFPSEGAFRGRVAYGAGDDAARVDFRRARVVVVGAGAFATENARTALEGGAARVAVVQRRRGSVCPRIVDYLNFSRPYDGAFAHRAEGNRLVFAAWKGAFAACGVTEPECWRAGRLAPAGHTISVSDVWLVAHACGSLSTALGRVGGVGPDAVTVGAASIPCTVILKCVGFWKNAALRRLLGANGLGANNVVRRGLCYQAEAILDNVGGYQSPSGSSYVEGAQLSILLLTAQLRDAGTVEAAGRRLDVVDARASEGLLGLGTSPGAVAALGPRFLEAARARVLRRCLAFHETALPAAYVAENARDWRALFALCGGAAQAYPFASLLDGLAGEWVDPALALGTAASLGDGAGRRRGSSAGRDRRDGADERRAAPRARRAACPRPAVLRFLSPAADDDGPAVPLSRSTAAIARAVLRFPGGRLVLGLVAAVAAASTHSPRPTSASYGAFLRASFGAATLGRVEASTVDVRQLALLDVAGALGPPRSAGVYVAALGFTRPRGGEALEPNAYSSTGDLLSVAAGRVSHALGLEGPCLALDTACSASLVALAIAAAALGRGTCAEAAVAALSVVEATVSASHAVAGLVSPRGRCHAFDGRADGYCRADGLAAYLLGGDGPDDVSGVEARHDGGSASLAAPNGSSQRRLLRSVDGATIALEAHGTGTALGDPVEVGAAVDALGDTRARPGVADTACSSWLVAAHLALAGGCARAVVAAAGVLRAGASRAYAAAAMLSPARALPRVGRARRRLLPRRSLRRPGARRRPRGVRRAPGRPEREPHGPNGAAQRRLLAAVAGDAAAALEAHGTGTALGDPIEAAAAAAALADGASAASMKAGAGHLEACAAALGLLALRAGGGANAQLRRSNAHLAALGARFRRPVERAASGFAARRLNSFGYSGTIAHAAFDDESRFRVSSRLAAASLFRAARELFPVGDGSSAAICELVGRDPTPLSEGTHLSYERRSFGARIEGRVVVGDLDVASLLFDRSGALLGRLQRSIPLEAAFTVALCTAAALETGVLDRSAADVLAIDAIESRPANAVWIDV</sequence>
<dbReference type="Pfam" id="PF13450">
    <property type="entry name" value="NAD_binding_8"/>
    <property type="match status" value="1"/>
</dbReference>
<dbReference type="InterPro" id="IPR014030">
    <property type="entry name" value="Ketoacyl_synth_N"/>
</dbReference>
<dbReference type="PROSITE" id="PS52004">
    <property type="entry name" value="KS3_2"/>
    <property type="match status" value="1"/>
</dbReference>
<dbReference type="InterPro" id="IPR020841">
    <property type="entry name" value="PKS_Beta-ketoAc_synthase_dom"/>
</dbReference>
<evidence type="ECO:0000256" key="5">
    <source>
        <dbReference type="SAM" id="MobiDB-lite"/>
    </source>
</evidence>
<name>A0ABR1FS18_AURAN</name>
<feature type="compositionally biased region" description="Basic and acidic residues" evidence="5">
    <location>
        <begin position="862"/>
        <end position="874"/>
    </location>
</feature>
<dbReference type="SUPFAM" id="SSF53901">
    <property type="entry name" value="Thiolase-like"/>
    <property type="match status" value="3"/>
</dbReference>
<evidence type="ECO:0000259" key="6">
    <source>
        <dbReference type="PROSITE" id="PS52004"/>
    </source>
</evidence>
<dbReference type="InterPro" id="IPR018201">
    <property type="entry name" value="Ketoacyl_synth_AS"/>
</dbReference>
<comment type="caution">
    <text evidence="7">The sequence shown here is derived from an EMBL/GenBank/DDBJ whole genome shotgun (WGS) entry which is preliminary data.</text>
</comment>
<keyword evidence="8" id="KW-1185">Reference proteome</keyword>
<accession>A0ABR1FS18</accession>
<dbReference type="SUPFAM" id="SSF51905">
    <property type="entry name" value="FAD/NAD(P)-binding domain"/>
    <property type="match status" value="1"/>
</dbReference>
<protein>
    <recommendedName>
        <fullName evidence="6">Ketosynthase family 3 (KS3) domain-containing protein</fullName>
    </recommendedName>
</protein>
<dbReference type="InterPro" id="IPR050091">
    <property type="entry name" value="PKS_NRPS_Biosynth_Enz"/>
</dbReference>
<dbReference type="PANTHER" id="PTHR43775">
    <property type="entry name" value="FATTY ACID SYNTHASE"/>
    <property type="match status" value="1"/>
</dbReference>
<organism evidence="7 8">
    <name type="scientific">Aureococcus anophagefferens</name>
    <name type="common">Harmful bloom alga</name>
    <dbReference type="NCBI Taxonomy" id="44056"/>
    <lineage>
        <taxon>Eukaryota</taxon>
        <taxon>Sar</taxon>
        <taxon>Stramenopiles</taxon>
        <taxon>Ochrophyta</taxon>
        <taxon>Pelagophyceae</taxon>
        <taxon>Pelagomonadales</taxon>
        <taxon>Pelagomonadaceae</taxon>
        <taxon>Aureococcus</taxon>
    </lineage>
</organism>
<keyword evidence="3 4" id="KW-0808">Transferase</keyword>
<feature type="region of interest" description="Disordered" evidence="5">
    <location>
        <begin position="212"/>
        <end position="246"/>
    </location>
</feature>